<keyword evidence="2 6" id="KW-0489">Methyltransferase</keyword>
<accession>A0A4Z0YEA6</accession>
<name>A0A4Z0YEA6_9FIRM</name>
<dbReference type="InterPro" id="IPR029063">
    <property type="entry name" value="SAM-dependent_MTases_sf"/>
</dbReference>
<sequence length="163" mass="18596">MVNKTPKNNEALCENSIVENVWDNSVPVEKSSYLHEDVEYINLDRFKHDKRKLTMLDLFCGAGGFAVGCSWAGFQSVFGVDHLKPAMNTWMLNHPNSIGCLGNIKKVDPLYVKRLLEERGVEKIHLITGGVPCQGFSLANRKHNDFDERNFLFLEYMRFVPSC</sequence>
<evidence type="ECO:0000256" key="7">
    <source>
        <dbReference type="SAM" id="Phobius"/>
    </source>
</evidence>
<dbReference type="Proteomes" id="UP000297714">
    <property type="component" value="Unassembled WGS sequence"/>
</dbReference>
<dbReference type="GO" id="GO:0044027">
    <property type="term" value="P:negative regulation of gene expression via chromosomal CpG island methylation"/>
    <property type="evidence" value="ECO:0007669"/>
    <property type="project" value="TreeGrafter"/>
</dbReference>
<dbReference type="OrthoDB" id="9813719at2"/>
<proteinExistence type="inferred from homology"/>
<evidence type="ECO:0000256" key="5">
    <source>
        <dbReference type="ARBA" id="ARBA00022747"/>
    </source>
</evidence>
<keyword evidence="5" id="KW-0680">Restriction system</keyword>
<protein>
    <recommendedName>
        <fullName evidence="1">DNA (cytosine-5-)-methyltransferase</fullName>
        <ecNumber evidence="1">2.1.1.37</ecNumber>
    </recommendedName>
</protein>
<comment type="caution">
    <text evidence="8">The sequence shown here is derived from an EMBL/GenBank/DDBJ whole genome shotgun (WGS) entry which is preliminary data.</text>
</comment>
<evidence type="ECO:0000256" key="6">
    <source>
        <dbReference type="PROSITE-ProRule" id="PRU01016"/>
    </source>
</evidence>
<dbReference type="PANTHER" id="PTHR10629:SF52">
    <property type="entry name" value="DNA (CYTOSINE-5)-METHYLTRANSFERASE 1"/>
    <property type="match status" value="1"/>
</dbReference>
<comment type="similarity">
    <text evidence="6">Belongs to the class I-like SAM-binding methyltransferase superfamily. C5-methyltransferase family.</text>
</comment>
<feature type="active site" evidence="6">
    <location>
        <position position="133"/>
    </location>
</feature>
<reference evidence="8 9" key="1">
    <citation type="submission" date="2019-04" db="EMBL/GenBank/DDBJ databases">
        <authorList>
            <person name="Poehlein A."/>
            <person name="Bengelsdorf F.R."/>
            <person name="Duerre P."/>
            <person name="Daniel R."/>
        </authorList>
    </citation>
    <scope>NUCLEOTIDE SEQUENCE [LARGE SCALE GENOMIC DNA]</scope>
    <source>
        <strain evidence="8 9">BS-1</strain>
    </source>
</reference>
<dbReference type="InterPro" id="IPR001525">
    <property type="entry name" value="C5_MeTfrase"/>
</dbReference>
<evidence type="ECO:0000313" key="8">
    <source>
        <dbReference type="EMBL" id="TGJ77173.1"/>
    </source>
</evidence>
<dbReference type="GO" id="GO:0003677">
    <property type="term" value="F:DNA binding"/>
    <property type="evidence" value="ECO:0007669"/>
    <property type="project" value="TreeGrafter"/>
</dbReference>
<evidence type="ECO:0000256" key="4">
    <source>
        <dbReference type="ARBA" id="ARBA00022691"/>
    </source>
</evidence>
<dbReference type="EC" id="2.1.1.37" evidence="1"/>
<keyword evidence="9" id="KW-1185">Reference proteome</keyword>
<dbReference type="PROSITE" id="PS51679">
    <property type="entry name" value="SAM_MT_C5"/>
    <property type="match status" value="1"/>
</dbReference>
<evidence type="ECO:0000256" key="2">
    <source>
        <dbReference type="ARBA" id="ARBA00022603"/>
    </source>
</evidence>
<keyword evidence="7" id="KW-1133">Transmembrane helix</keyword>
<evidence type="ECO:0000256" key="1">
    <source>
        <dbReference type="ARBA" id="ARBA00011975"/>
    </source>
</evidence>
<dbReference type="Gene3D" id="3.40.50.150">
    <property type="entry name" value="Vaccinia Virus protein VP39"/>
    <property type="match status" value="1"/>
</dbReference>
<feature type="transmembrane region" description="Helical" evidence="7">
    <location>
        <begin position="55"/>
        <end position="74"/>
    </location>
</feature>
<dbReference type="GO" id="GO:0009307">
    <property type="term" value="P:DNA restriction-modification system"/>
    <property type="evidence" value="ECO:0007669"/>
    <property type="project" value="UniProtKB-KW"/>
</dbReference>
<dbReference type="SUPFAM" id="SSF53335">
    <property type="entry name" value="S-adenosyl-L-methionine-dependent methyltransferases"/>
    <property type="match status" value="1"/>
</dbReference>
<dbReference type="AlphaFoldDB" id="A0A4Z0YEA6"/>
<dbReference type="GO" id="GO:0003886">
    <property type="term" value="F:DNA (cytosine-5-)-methyltransferase activity"/>
    <property type="evidence" value="ECO:0007669"/>
    <property type="project" value="UniProtKB-EC"/>
</dbReference>
<dbReference type="Pfam" id="PF00145">
    <property type="entry name" value="DNA_methylase"/>
    <property type="match status" value="1"/>
</dbReference>
<dbReference type="RefSeq" id="WP_135657458.1">
    <property type="nucleotide sequence ID" value="NZ_JAJUFJ010000015.1"/>
</dbReference>
<evidence type="ECO:0000256" key="3">
    <source>
        <dbReference type="ARBA" id="ARBA00022679"/>
    </source>
</evidence>
<dbReference type="EMBL" id="SRMQ01000002">
    <property type="protein sequence ID" value="TGJ77173.1"/>
    <property type="molecule type" value="Genomic_DNA"/>
</dbReference>
<dbReference type="PANTHER" id="PTHR10629">
    <property type="entry name" value="CYTOSINE-SPECIFIC METHYLTRANSFERASE"/>
    <property type="match status" value="1"/>
</dbReference>
<keyword evidence="7" id="KW-0812">Transmembrane</keyword>
<dbReference type="InterPro" id="IPR050390">
    <property type="entry name" value="C5-Methyltransferase"/>
</dbReference>
<keyword evidence="4 6" id="KW-0949">S-adenosyl-L-methionine</keyword>
<dbReference type="GO" id="GO:0032259">
    <property type="term" value="P:methylation"/>
    <property type="evidence" value="ECO:0007669"/>
    <property type="project" value="UniProtKB-KW"/>
</dbReference>
<organism evidence="8 9">
    <name type="scientific">Caproiciproducens galactitolivorans</name>
    <dbReference type="NCBI Taxonomy" id="642589"/>
    <lineage>
        <taxon>Bacteria</taxon>
        <taxon>Bacillati</taxon>
        <taxon>Bacillota</taxon>
        <taxon>Clostridia</taxon>
        <taxon>Eubacteriales</taxon>
        <taxon>Acutalibacteraceae</taxon>
        <taxon>Caproiciproducens</taxon>
    </lineage>
</organism>
<keyword evidence="7" id="KW-0472">Membrane</keyword>
<evidence type="ECO:0000313" key="9">
    <source>
        <dbReference type="Proteomes" id="UP000297714"/>
    </source>
</evidence>
<keyword evidence="3 6" id="KW-0808">Transferase</keyword>
<gene>
    <name evidence="8" type="primary">bspRIM</name>
    <name evidence="8" type="ORF">CAGA_05410</name>
</gene>